<proteinExistence type="predicted"/>
<protein>
    <submittedName>
        <fullName evidence="2">Uncharacterized protein</fullName>
    </submittedName>
</protein>
<evidence type="ECO:0000313" key="2">
    <source>
        <dbReference type="EMBL" id="EDM77245.1"/>
    </source>
</evidence>
<dbReference type="Proteomes" id="UP000005801">
    <property type="component" value="Unassembled WGS sequence"/>
</dbReference>
<gene>
    <name evidence="2" type="ORF">PPSIR1_17335</name>
</gene>
<accession>A6GA32</accession>
<dbReference type="EMBL" id="ABCS01000049">
    <property type="protein sequence ID" value="EDM77245.1"/>
    <property type="molecule type" value="Genomic_DNA"/>
</dbReference>
<organism evidence="2 3">
    <name type="scientific">Plesiocystis pacifica SIR-1</name>
    <dbReference type="NCBI Taxonomy" id="391625"/>
    <lineage>
        <taxon>Bacteria</taxon>
        <taxon>Pseudomonadati</taxon>
        <taxon>Myxococcota</taxon>
        <taxon>Polyangia</taxon>
        <taxon>Nannocystales</taxon>
        <taxon>Nannocystaceae</taxon>
        <taxon>Plesiocystis</taxon>
    </lineage>
</organism>
<feature type="region of interest" description="Disordered" evidence="1">
    <location>
        <begin position="91"/>
        <end position="119"/>
    </location>
</feature>
<evidence type="ECO:0000256" key="1">
    <source>
        <dbReference type="SAM" id="MobiDB-lite"/>
    </source>
</evidence>
<reference evidence="2 3" key="1">
    <citation type="submission" date="2007-06" db="EMBL/GenBank/DDBJ databases">
        <authorList>
            <person name="Shimkets L."/>
            <person name="Ferriera S."/>
            <person name="Johnson J."/>
            <person name="Kravitz S."/>
            <person name="Beeson K."/>
            <person name="Sutton G."/>
            <person name="Rogers Y.-H."/>
            <person name="Friedman R."/>
            <person name="Frazier M."/>
            <person name="Venter J.C."/>
        </authorList>
    </citation>
    <scope>NUCLEOTIDE SEQUENCE [LARGE SCALE GENOMIC DNA]</scope>
    <source>
        <strain evidence="2 3">SIR-1</strain>
    </source>
</reference>
<dbReference type="RefSeq" id="WP_006973574.1">
    <property type="nucleotide sequence ID" value="NZ_ABCS01000049.1"/>
</dbReference>
<evidence type="ECO:0000313" key="3">
    <source>
        <dbReference type="Proteomes" id="UP000005801"/>
    </source>
</evidence>
<dbReference type="STRING" id="391625.PPSIR1_17335"/>
<keyword evidence="3" id="KW-1185">Reference proteome</keyword>
<name>A6GA32_9BACT</name>
<comment type="caution">
    <text evidence="2">The sequence shown here is derived from an EMBL/GenBank/DDBJ whole genome shotgun (WGS) entry which is preliminary data.</text>
</comment>
<dbReference type="AlphaFoldDB" id="A6GA32"/>
<sequence length="253" mass="27394">MAPKLIVTYPGASLLEQRQHLGRGGLFLPAVEPMPEAQGSLSIELRTVYGDPVALEGLVLQVFAGTGFALSLSDAQGAQRLLAPLFAAAEADPGRPGPASLSWEGAEHAPEPTSAPSHAGTLFDRIRAMSARERMTLARHGDRAERAILMKDTTKTIHVFLVQNKGITAEEIRYFAGMRQANPDALKLIADNRTWMQKPAIVTALVRNPKTPSSVAVRLLEKLPRSEIARIAKTGNAPRMVVEAAKRRINAKR</sequence>